<dbReference type="Proteomes" id="UP000196125">
    <property type="component" value="Unassembled WGS sequence"/>
</dbReference>
<feature type="binding site" evidence="6">
    <location>
        <position position="78"/>
    </location>
    <ligand>
        <name>Mg(2+)</name>
        <dbReference type="ChEBI" id="CHEBI:18420"/>
        <note>ligand shared between all trimeric partners</note>
    </ligand>
</feature>
<name>A0A1Y6IT03_9VIBR</name>
<dbReference type="CDD" id="cd00215">
    <property type="entry name" value="PTS_IIA_lac"/>
    <property type="match status" value="1"/>
</dbReference>
<keyword evidence="6" id="KW-0460">Magnesium</keyword>
<reference evidence="9 10" key="1">
    <citation type="submission" date="2017-05" db="EMBL/GenBank/DDBJ databases">
        <authorList>
            <person name="Song R."/>
            <person name="Chenine A.L."/>
            <person name="Ruprecht R.M."/>
        </authorList>
    </citation>
    <scope>NUCLEOTIDE SEQUENCE [LARGE SCALE GENOMIC DNA]</scope>
    <source>
        <strain evidence="9 10">CECT 7927</strain>
    </source>
</reference>
<protein>
    <submittedName>
        <fullName evidence="9">N,N'-diacetylchitobiose-specific phosphotransferase enzyme IIA component</fullName>
        <ecNumber evidence="9">2.7.1.-</ecNumber>
    </submittedName>
    <submittedName>
        <fullName evidence="8">PTS lactose/cellobiose transporter subunit IIA</fullName>
    </submittedName>
</protein>
<dbReference type="Proteomes" id="UP001283366">
    <property type="component" value="Unassembled WGS sequence"/>
</dbReference>
<comment type="cofactor">
    <cofactor evidence="6">
        <name>Mg(2+)</name>
        <dbReference type="ChEBI" id="CHEBI:18420"/>
    </cofactor>
    <text evidence="6">Binds 1 Mg(2+) ion per trimer.</text>
</comment>
<keyword evidence="1" id="KW-0813">Transport</keyword>
<dbReference type="EMBL" id="FXXI01000003">
    <property type="protein sequence ID" value="SMS00775.1"/>
    <property type="molecule type" value="Genomic_DNA"/>
</dbReference>
<dbReference type="PROSITE" id="PS51095">
    <property type="entry name" value="PTS_EIIA_TYPE_3"/>
    <property type="match status" value="1"/>
</dbReference>
<keyword evidence="6" id="KW-0479">Metal-binding</keyword>
<keyword evidence="3 9" id="KW-0808">Transferase</keyword>
<evidence type="ECO:0000313" key="11">
    <source>
        <dbReference type="Proteomes" id="UP001283366"/>
    </source>
</evidence>
<keyword evidence="2" id="KW-0762">Sugar transport</keyword>
<dbReference type="RefSeq" id="WP_087480834.1">
    <property type="nucleotide sequence ID" value="NZ_AP024884.1"/>
</dbReference>
<dbReference type="SUPFAM" id="SSF46973">
    <property type="entry name" value="Enzyme IIa from lactose specific PTS, IIa-lac"/>
    <property type="match status" value="1"/>
</dbReference>
<evidence type="ECO:0000313" key="9">
    <source>
        <dbReference type="EMBL" id="SMS00775.1"/>
    </source>
</evidence>
<dbReference type="GO" id="GO:0009401">
    <property type="term" value="P:phosphoenolpyruvate-dependent sugar phosphotransferase system"/>
    <property type="evidence" value="ECO:0007669"/>
    <property type="project" value="UniProtKB-KW"/>
</dbReference>
<keyword evidence="4" id="KW-0598">Phosphotransferase system</keyword>
<dbReference type="EMBL" id="JAWRCO010000002">
    <property type="protein sequence ID" value="MDW6004487.1"/>
    <property type="molecule type" value="Genomic_DNA"/>
</dbReference>
<dbReference type="Pfam" id="PF02255">
    <property type="entry name" value="PTS_IIA"/>
    <property type="match status" value="1"/>
</dbReference>
<reference evidence="8 11" key="2">
    <citation type="submission" date="2023-11" db="EMBL/GenBank/DDBJ databases">
        <title>Plant-associative lifestyle of Vibrio porteresiae and its evolutionary dynamics.</title>
        <authorList>
            <person name="Rameshkumar N."/>
            <person name="Kirti K."/>
        </authorList>
    </citation>
    <scope>NUCLEOTIDE SEQUENCE [LARGE SCALE GENOMIC DNA]</scope>
    <source>
        <strain evidence="8 11">MSSRF38</strain>
    </source>
</reference>
<evidence type="ECO:0000256" key="3">
    <source>
        <dbReference type="ARBA" id="ARBA00022679"/>
    </source>
</evidence>
<dbReference type="EC" id="2.7.1.-" evidence="9"/>
<gene>
    <name evidence="9" type="primary">chbA_2</name>
    <name evidence="8" type="ORF">SBX37_16645</name>
    <name evidence="9" type="ORF">VIM7927_02045</name>
</gene>
<evidence type="ECO:0000256" key="2">
    <source>
        <dbReference type="ARBA" id="ARBA00022597"/>
    </source>
</evidence>
<dbReference type="Gene3D" id="1.20.58.80">
    <property type="entry name" value="Phosphotransferase system, lactose/cellobiose-type IIA subunit"/>
    <property type="match status" value="1"/>
</dbReference>
<evidence type="ECO:0000313" key="8">
    <source>
        <dbReference type="EMBL" id="MDW6004487.1"/>
    </source>
</evidence>
<dbReference type="PANTHER" id="PTHR34382">
    <property type="entry name" value="PTS SYSTEM N,N'-DIACETYLCHITOBIOSE-SPECIFIC EIIA COMPONENT"/>
    <property type="match status" value="1"/>
</dbReference>
<sequence length="99" mass="11130">MNLEMEIMEIITNAGESRSEAMIALQHAKANNWELADQALLRSKEAAKRAHKVQTALIGLDEGEGKVPVTLVMVHAQDHLMTSMLAVDLIKEMIEMYRR</sequence>
<evidence type="ECO:0000256" key="4">
    <source>
        <dbReference type="ARBA" id="ARBA00022683"/>
    </source>
</evidence>
<proteinExistence type="predicted"/>
<keyword evidence="11" id="KW-1185">Reference proteome</keyword>
<dbReference type="OrthoDB" id="350602at2"/>
<dbReference type="GO" id="GO:0016740">
    <property type="term" value="F:transferase activity"/>
    <property type="evidence" value="ECO:0007669"/>
    <property type="project" value="UniProtKB-KW"/>
</dbReference>
<evidence type="ECO:0000256" key="1">
    <source>
        <dbReference type="ARBA" id="ARBA00022448"/>
    </source>
</evidence>
<accession>A0A1Y6IT03</accession>
<dbReference type="PANTHER" id="PTHR34382:SF7">
    <property type="entry name" value="PTS SYSTEM N,N'-DIACETYLCHITOBIOSE-SPECIFIC EIIA COMPONENT"/>
    <property type="match status" value="1"/>
</dbReference>
<evidence type="ECO:0000313" key="10">
    <source>
        <dbReference type="Proteomes" id="UP000196125"/>
    </source>
</evidence>
<evidence type="ECO:0000256" key="5">
    <source>
        <dbReference type="PIRSR" id="PIRSR000699-1"/>
    </source>
</evidence>
<dbReference type="InterPro" id="IPR036542">
    <property type="entry name" value="PTS_IIA_lac/cel_sf"/>
</dbReference>
<dbReference type="PIRSF" id="PIRSF000699">
    <property type="entry name" value="PTS_IILac_III"/>
    <property type="match status" value="1"/>
</dbReference>
<feature type="active site" description="Tele-phosphohistidine intermediate" evidence="5">
    <location>
        <position position="75"/>
    </location>
</feature>
<dbReference type="GO" id="GO:0046872">
    <property type="term" value="F:metal ion binding"/>
    <property type="evidence" value="ECO:0007669"/>
    <property type="project" value="UniProtKB-KW"/>
</dbReference>
<feature type="modified residue" description="Phosphohistidine; by HPr" evidence="7">
    <location>
        <position position="75"/>
    </location>
</feature>
<evidence type="ECO:0000256" key="6">
    <source>
        <dbReference type="PIRSR" id="PIRSR000699-2"/>
    </source>
</evidence>
<organism evidence="9 10">
    <name type="scientific">Vibrio mangrovi</name>
    <dbReference type="NCBI Taxonomy" id="474394"/>
    <lineage>
        <taxon>Bacteria</taxon>
        <taxon>Pseudomonadati</taxon>
        <taxon>Pseudomonadota</taxon>
        <taxon>Gammaproteobacteria</taxon>
        <taxon>Vibrionales</taxon>
        <taxon>Vibrionaceae</taxon>
        <taxon>Vibrio</taxon>
    </lineage>
</organism>
<dbReference type="InterPro" id="IPR003188">
    <property type="entry name" value="PTS_IIA_lac/cel"/>
</dbReference>
<dbReference type="AlphaFoldDB" id="A0A1Y6IT03"/>
<evidence type="ECO:0000256" key="7">
    <source>
        <dbReference type="PROSITE-ProRule" id="PRU00418"/>
    </source>
</evidence>